<keyword evidence="5" id="KW-0539">Nucleus</keyword>
<proteinExistence type="predicted"/>
<dbReference type="GO" id="GO:0000785">
    <property type="term" value="C:chromatin"/>
    <property type="evidence" value="ECO:0007669"/>
    <property type="project" value="UniProtKB-ARBA"/>
</dbReference>
<keyword evidence="4" id="KW-0862">Zinc</keyword>
<evidence type="ECO:0000256" key="6">
    <source>
        <dbReference type="PROSITE-ProRule" id="PRU00042"/>
    </source>
</evidence>
<dbReference type="FunFam" id="3.30.160.60:FF:002343">
    <property type="entry name" value="Zinc finger protein 33A"/>
    <property type="match status" value="1"/>
</dbReference>
<dbReference type="GO" id="GO:0000981">
    <property type="term" value="F:DNA-binding transcription factor activity, RNA polymerase II-specific"/>
    <property type="evidence" value="ECO:0007669"/>
    <property type="project" value="TreeGrafter"/>
</dbReference>
<dbReference type="GO" id="GO:0008270">
    <property type="term" value="F:zinc ion binding"/>
    <property type="evidence" value="ECO:0007669"/>
    <property type="project" value="UniProtKB-KW"/>
</dbReference>
<keyword evidence="2" id="KW-0677">Repeat</keyword>
<dbReference type="GO" id="GO:0040029">
    <property type="term" value="P:epigenetic regulation of gene expression"/>
    <property type="evidence" value="ECO:0007669"/>
    <property type="project" value="UniProtKB-ARBA"/>
</dbReference>
<dbReference type="SUPFAM" id="SSF57667">
    <property type="entry name" value="beta-beta-alpha zinc fingers"/>
    <property type="match status" value="1"/>
</dbReference>
<dbReference type="InterPro" id="IPR036236">
    <property type="entry name" value="Znf_C2H2_sf"/>
</dbReference>
<comment type="caution">
    <text evidence="8">The sequence shown here is derived from an EMBL/GenBank/DDBJ whole genome shotgun (WGS) entry which is preliminary data.</text>
</comment>
<dbReference type="Pfam" id="PF00096">
    <property type="entry name" value="zf-C2H2"/>
    <property type="match status" value="2"/>
</dbReference>
<feature type="domain" description="C2H2-type" evidence="7">
    <location>
        <begin position="110"/>
        <end position="134"/>
    </location>
</feature>
<evidence type="ECO:0000256" key="5">
    <source>
        <dbReference type="ARBA" id="ARBA00023242"/>
    </source>
</evidence>
<dbReference type="PROSITE" id="PS50157">
    <property type="entry name" value="ZINC_FINGER_C2H2_2"/>
    <property type="match status" value="2"/>
</dbReference>
<evidence type="ECO:0000313" key="8">
    <source>
        <dbReference type="EMBL" id="KAF0728031.1"/>
    </source>
</evidence>
<dbReference type="PANTHER" id="PTHR23235:SF142">
    <property type="entry name" value="ZINC FINGER PROTEIN 384"/>
    <property type="match status" value="1"/>
</dbReference>
<gene>
    <name evidence="8" type="ORF">FWK35_00037238</name>
</gene>
<accession>A0A6G0WL92</accession>
<evidence type="ECO:0000259" key="7">
    <source>
        <dbReference type="PROSITE" id="PS50157"/>
    </source>
</evidence>
<dbReference type="InterPro" id="IPR013087">
    <property type="entry name" value="Znf_C2H2_type"/>
</dbReference>
<keyword evidence="3 6" id="KW-0863">Zinc-finger</keyword>
<dbReference type="GO" id="GO:0003682">
    <property type="term" value="F:chromatin binding"/>
    <property type="evidence" value="ECO:0007669"/>
    <property type="project" value="UniProtKB-ARBA"/>
</dbReference>
<dbReference type="FunFam" id="3.30.160.60:FF:000690">
    <property type="entry name" value="Zinc finger protein 354C"/>
    <property type="match status" value="1"/>
</dbReference>
<protein>
    <submittedName>
        <fullName evidence="8">Zinc finger protein 322-like</fullName>
    </submittedName>
</protein>
<dbReference type="Proteomes" id="UP000478052">
    <property type="component" value="Unassembled WGS sequence"/>
</dbReference>
<keyword evidence="9" id="KW-1185">Reference proteome</keyword>
<reference evidence="8 9" key="1">
    <citation type="submission" date="2019-08" db="EMBL/GenBank/DDBJ databases">
        <title>Whole genome of Aphis craccivora.</title>
        <authorList>
            <person name="Voronova N.V."/>
            <person name="Shulinski R.S."/>
            <person name="Bandarenka Y.V."/>
            <person name="Zhorov D.G."/>
            <person name="Warner D."/>
        </authorList>
    </citation>
    <scope>NUCLEOTIDE SEQUENCE [LARGE SCALE GENOMIC DNA]</scope>
    <source>
        <strain evidence="8">180601</strain>
        <tissue evidence="8">Whole Body</tissue>
    </source>
</reference>
<dbReference type="AlphaFoldDB" id="A0A6G0WL92"/>
<evidence type="ECO:0000256" key="4">
    <source>
        <dbReference type="ARBA" id="ARBA00022833"/>
    </source>
</evidence>
<dbReference type="GO" id="GO:0000978">
    <property type="term" value="F:RNA polymerase II cis-regulatory region sequence-specific DNA binding"/>
    <property type="evidence" value="ECO:0007669"/>
    <property type="project" value="TreeGrafter"/>
</dbReference>
<sequence>SFPMLQKYEILISMNQDTYEALLNVVRNLLPLNYPELCIVTDFETPLMNSVQTIMHESKLMGYWFHYCEVVHQRTHSGERPYSCNVCGKSFVQSTSLVVHQRSHTGERPHSCNVCGKLFTIDSHLTAHLSRCGS</sequence>
<dbReference type="PROSITE" id="PS00028">
    <property type="entry name" value="ZINC_FINGER_C2H2_1"/>
    <property type="match status" value="1"/>
</dbReference>
<feature type="non-terminal residue" evidence="8">
    <location>
        <position position="1"/>
    </location>
</feature>
<dbReference type="EMBL" id="VUJU01008624">
    <property type="protein sequence ID" value="KAF0728031.1"/>
    <property type="molecule type" value="Genomic_DNA"/>
</dbReference>
<dbReference type="PANTHER" id="PTHR23235">
    <property type="entry name" value="KRUEPPEL-LIKE TRANSCRIPTION FACTOR"/>
    <property type="match status" value="1"/>
</dbReference>
<dbReference type="Gene3D" id="3.30.160.60">
    <property type="entry name" value="Classic Zinc Finger"/>
    <property type="match status" value="2"/>
</dbReference>
<keyword evidence="1" id="KW-0479">Metal-binding</keyword>
<organism evidence="8 9">
    <name type="scientific">Aphis craccivora</name>
    <name type="common">Cowpea aphid</name>
    <dbReference type="NCBI Taxonomy" id="307492"/>
    <lineage>
        <taxon>Eukaryota</taxon>
        <taxon>Metazoa</taxon>
        <taxon>Ecdysozoa</taxon>
        <taxon>Arthropoda</taxon>
        <taxon>Hexapoda</taxon>
        <taxon>Insecta</taxon>
        <taxon>Pterygota</taxon>
        <taxon>Neoptera</taxon>
        <taxon>Paraneoptera</taxon>
        <taxon>Hemiptera</taxon>
        <taxon>Sternorrhyncha</taxon>
        <taxon>Aphidomorpha</taxon>
        <taxon>Aphidoidea</taxon>
        <taxon>Aphididae</taxon>
        <taxon>Aphidini</taxon>
        <taxon>Aphis</taxon>
        <taxon>Aphis</taxon>
    </lineage>
</organism>
<evidence type="ECO:0000313" key="9">
    <source>
        <dbReference type="Proteomes" id="UP000478052"/>
    </source>
</evidence>
<dbReference type="SMART" id="SM00355">
    <property type="entry name" value="ZnF_C2H2"/>
    <property type="match status" value="2"/>
</dbReference>
<feature type="domain" description="C2H2-type" evidence="7">
    <location>
        <begin position="82"/>
        <end position="109"/>
    </location>
</feature>
<dbReference type="OrthoDB" id="6077919at2759"/>
<evidence type="ECO:0000256" key="2">
    <source>
        <dbReference type="ARBA" id="ARBA00022737"/>
    </source>
</evidence>
<evidence type="ECO:0000256" key="1">
    <source>
        <dbReference type="ARBA" id="ARBA00022723"/>
    </source>
</evidence>
<evidence type="ECO:0000256" key="3">
    <source>
        <dbReference type="ARBA" id="ARBA00022771"/>
    </source>
</evidence>
<name>A0A6G0WL92_APHCR</name>